<proteinExistence type="predicted"/>
<name>A0ABS8W3Q6_DATST</name>
<evidence type="ECO:0000313" key="6">
    <source>
        <dbReference type="Proteomes" id="UP000823775"/>
    </source>
</evidence>
<organism evidence="5 6">
    <name type="scientific">Datura stramonium</name>
    <name type="common">Jimsonweed</name>
    <name type="synonym">Common thornapple</name>
    <dbReference type="NCBI Taxonomy" id="4076"/>
    <lineage>
        <taxon>Eukaryota</taxon>
        <taxon>Viridiplantae</taxon>
        <taxon>Streptophyta</taxon>
        <taxon>Embryophyta</taxon>
        <taxon>Tracheophyta</taxon>
        <taxon>Spermatophyta</taxon>
        <taxon>Magnoliopsida</taxon>
        <taxon>eudicotyledons</taxon>
        <taxon>Gunneridae</taxon>
        <taxon>Pentapetalae</taxon>
        <taxon>asterids</taxon>
        <taxon>lamiids</taxon>
        <taxon>Solanales</taxon>
        <taxon>Solanaceae</taxon>
        <taxon>Solanoideae</taxon>
        <taxon>Datureae</taxon>
        <taxon>Datura</taxon>
    </lineage>
</organism>
<evidence type="ECO:0000256" key="3">
    <source>
        <dbReference type="ARBA" id="ARBA00023211"/>
    </source>
</evidence>
<protein>
    <submittedName>
        <fullName evidence="5">Nucleotide pyrophosphatase/phosphodiesterase</fullName>
    </submittedName>
</protein>
<keyword evidence="1" id="KW-0479">Metal-binding</keyword>
<dbReference type="Proteomes" id="UP000823775">
    <property type="component" value="Unassembled WGS sequence"/>
</dbReference>
<keyword evidence="6" id="KW-1185">Reference proteome</keyword>
<reference evidence="5 6" key="1">
    <citation type="journal article" date="2021" name="BMC Genomics">
        <title>Datura genome reveals duplications of psychoactive alkaloid biosynthetic genes and high mutation rate following tissue culture.</title>
        <authorList>
            <person name="Rajewski A."/>
            <person name="Carter-House D."/>
            <person name="Stajich J."/>
            <person name="Litt A."/>
        </authorList>
    </citation>
    <scope>NUCLEOTIDE SEQUENCE [LARGE SCALE GENOMIC DNA]</scope>
    <source>
        <strain evidence="5">AR-01</strain>
    </source>
</reference>
<dbReference type="EMBL" id="JACEIK010006193">
    <property type="protein sequence ID" value="MCE2055224.1"/>
    <property type="molecule type" value="Genomic_DNA"/>
</dbReference>
<dbReference type="InterPro" id="IPR031675">
    <property type="entry name" value="STPPase_N"/>
</dbReference>
<keyword evidence="3" id="KW-0464">Manganese</keyword>
<sequence length="85" mass="9810">MAQNEQQQQHHQQRGLIEPAVLEDIINRLLEFRNARTVRQVQLSEAETVPFYSASREIFLSQLISLNLKPPSSLWVTSMASMVIF</sequence>
<accession>A0ABS8W3Q6</accession>
<gene>
    <name evidence="5" type="primary">NPP1_3</name>
    <name evidence="5" type="ORF">HAX54_042221</name>
</gene>
<evidence type="ECO:0000256" key="1">
    <source>
        <dbReference type="ARBA" id="ARBA00022723"/>
    </source>
</evidence>
<keyword evidence="2" id="KW-0378">Hydrolase</keyword>
<evidence type="ECO:0000313" key="5">
    <source>
        <dbReference type="EMBL" id="MCE2055224.1"/>
    </source>
</evidence>
<comment type="caution">
    <text evidence="5">The sequence shown here is derived from an EMBL/GenBank/DDBJ whole genome shotgun (WGS) entry which is preliminary data.</text>
</comment>
<evidence type="ECO:0000256" key="2">
    <source>
        <dbReference type="ARBA" id="ARBA00022801"/>
    </source>
</evidence>
<feature type="domain" description="Serine-threonine protein phosphatase N-terminal" evidence="4">
    <location>
        <begin position="22"/>
        <end position="62"/>
    </location>
</feature>
<evidence type="ECO:0000259" key="4">
    <source>
        <dbReference type="Pfam" id="PF16891"/>
    </source>
</evidence>
<dbReference type="Pfam" id="PF16891">
    <property type="entry name" value="STPPase_N"/>
    <property type="match status" value="1"/>
</dbReference>